<dbReference type="Proteomes" id="UP000578000">
    <property type="component" value="Unassembled WGS sequence"/>
</dbReference>
<protein>
    <recommendedName>
        <fullName evidence="1">Bacterial CdiA-CT RNAse A domain-containing protein</fullName>
    </recommendedName>
</protein>
<accession>A0A841QHX2</accession>
<sequence length="321" mass="35322">MPNTNQHPALTFVMSEHQLISIVRRYLPSPQTLNRIEGLATIGFGAAEMAGATSLLGAPEPVFSKVAGVALAAHGVDMMAAGRCAWNTGTPSQTRTERAVRNAALRAHASPAVAGLAGAAADALIPGSLLHAVSSFAATRAIRVASADAYRLTFRHADITWEHFHRPSPYASQPARSGANQNLISHHRQKRFDGDRNESLPHNLKVGGHILRKHVALSDEYIERRFTKEKRPVISFFTTQAAAERIIHKVLKNNASKLDTWLKNAKEGAQISLDENISERETVVIEKADRQRKIPLKIEIVIIKKEHNGLVYYVQTAKMYK</sequence>
<dbReference type="AlphaFoldDB" id="A0A841QHX2"/>
<feature type="domain" description="Bacterial CdiA-CT RNAse A" evidence="1">
    <location>
        <begin position="208"/>
        <end position="317"/>
    </location>
</feature>
<proteinExistence type="predicted"/>
<keyword evidence="3" id="KW-1185">Reference proteome</keyword>
<organism evidence="2 3">
    <name type="scientific">Acetobacter lovaniensis</name>
    <dbReference type="NCBI Taxonomy" id="104100"/>
    <lineage>
        <taxon>Bacteria</taxon>
        <taxon>Pseudomonadati</taxon>
        <taxon>Pseudomonadota</taxon>
        <taxon>Alphaproteobacteria</taxon>
        <taxon>Acetobacterales</taxon>
        <taxon>Acetobacteraceae</taxon>
        <taxon>Acetobacter</taxon>
    </lineage>
</organism>
<gene>
    <name evidence="2" type="ORF">HNR55_002529</name>
</gene>
<evidence type="ECO:0000313" key="3">
    <source>
        <dbReference type="Proteomes" id="UP000578000"/>
    </source>
</evidence>
<comment type="caution">
    <text evidence="2">The sequence shown here is derived from an EMBL/GenBank/DDBJ whole genome shotgun (WGS) entry which is preliminary data.</text>
</comment>
<dbReference type="EMBL" id="JACHIE010000012">
    <property type="protein sequence ID" value="MBB6457925.1"/>
    <property type="molecule type" value="Genomic_DNA"/>
</dbReference>
<reference evidence="2 3" key="1">
    <citation type="submission" date="2020-08" db="EMBL/GenBank/DDBJ databases">
        <title>Genomic Encyclopedia of Type Strains, Phase IV (KMG-IV): sequencing the most valuable type-strain genomes for metagenomic binning, comparative biology and taxonomic classification.</title>
        <authorList>
            <person name="Goeker M."/>
        </authorList>
    </citation>
    <scope>NUCLEOTIDE SEQUENCE [LARGE SCALE GENOMIC DNA]</scope>
    <source>
        <strain evidence="2 3">DSM 4491</strain>
    </source>
</reference>
<dbReference type="RefSeq" id="WP_242005581.1">
    <property type="nucleotide sequence ID" value="NZ_BAABDB010000042.1"/>
</dbReference>
<dbReference type="Pfam" id="PF18431">
    <property type="entry name" value="RNAse_A_bac"/>
    <property type="match status" value="1"/>
</dbReference>
<dbReference type="InterPro" id="IPR041436">
    <property type="entry name" value="RNAse_A_bac"/>
</dbReference>
<evidence type="ECO:0000259" key="1">
    <source>
        <dbReference type="Pfam" id="PF18431"/>
    </source>
</evidence>
<name>A0A841QHX2_9PROT</name>
<evidence type="ECO:0000313" key="2">
    <source>
        <dbReference type="EMBL" id="MBB6457925.1"/>
    </source>
</evidence>